<feature type="region of interest" description="Disordered" evidence="4">
    <location>
        <begin position="137"/>
        <end position="156"/>
    </location>
</feature>
<comment type="similarity">
    <text evidence="1">Belongs to the tRNA pseudouridine synthase TruA family.</text>
</comment>
<dbReference type="InterPro" id="IPR020094">
    <property type="entry name" value="TruA/RsuA/RluB/E/F_N"/>
</dbReference>
<keyword evidence="2" id="KW-0819">tRNA processing</keyword>
<reference evidence="6" key="1">
    <citation type="submission" date="2021-10" db="EMBL/GenBank/DDBJ databases">
        <title>De novo Genome Assembly of Clathrus columnatus (Basidiomycota, Fungi) Using Illumina and Nanopore Sequence Data.</title>
        <authorList>
            <person name="Ogiso-Tanaka E."/>
            <person name="Itagaki H."/>
            <person name="Hosoya T."/>
            <person name="Hosaka K."/>
        </authorList>
    </citation>
    <scope>NUCLEOTIDE SEQUENCE</scope>
    <source>
        <strain evidence="6">MO-923</strain>
    </source>
</reference>
<dbReference type="Proteomes" id="UP001050691">
    <property type="component" value="Unassembled WGS sequence"/>
</dbReference>
<dbReference type="GO" id="GO:0003723">
    <property type="term" value="F:RNA binding"/>
    <property type="evidence" value="ECO:0007669"/>
    <property type="project" value="InterPro"/>
</dbReference>
<dbReference type="InterPro" id="IPR020103">
    <property type="entry name" value="PsdUridine_synth_cat_dom_sf"/>
</dbReference>
<feature type="region of interest" description="Disordered" evidence="4">
    <location>
        <begin position="481"/>
        <end position="518"/>
    </location>
</feature>
<dbReference type="AlphaFoldDB" id="A0AAV5A3N4"/>
<dbReference type="HAMAP" id="MF_00171">
    <property type="entry name" value="TruA"/>
    <property type="match status" value="1"/>
</dbReference>
<gene>
    <name evidence="6" type="ORF">Clacol_003491</name>
</gene>
<dbReference type="PANTHER" id="PTHR11142">
    <property type="entry name" value="PSEUDOURIDYLATE SYNTHASE"/>
    <property type="match status" value="1"/>
</dbReference>
<dbReference type="Pfam" id="PF01416">
    <property type="entry name" value="PseudoU_synth_1"/>
    <property type="match status" value="1"/>
</dbReference>
<evidence type="ECO:0000313" key="6">
    <source>
        <dbReference type="EMBL" id="GJJ09269.1"/>
    </source>
</evidence>
<sequence>MASSRSRTLSKYHNWTREELIAQLEKLDVDSSQHEILPRKEGSFFNFASHPRRKIALKFCYSGQEYNGMAFQKDKTPLPTVEGVLFNALTQTRLIDPNKGFEGCGWERCGRTDRGVSAAGQVISLWVRSAINDGIIPDSDQTETASSQGVLNPDDVNDELPLLTVDAGSSFSSRVTRSQRSSIATSEIPYIQVLNRVLPSTIRIIAWSPVAETFSARFSCQFRHYKYFFPATKDLSIPRMEDAVGRLVGSHDFRNLCTLDGSRQIDNYIRHISHAEISQIGPDESAMDIGPMYVFNLIGNAFLYNQVRNIMAILFLVGSGLEEPHVLSSLMNGDPKNPVPPYRPGEKIEVVDRKPSYQMAIGLPLVLWDCGYLTEDVKWQTDDDPPTATGETESVITSNVRHQLSSIYMRSRIRSVIDGHFLRASSRYHDLPYTPLPFTDDEARDATLTHEKTTLNIPVGAGVHIRTAKYIPLLNRARGDTSEAVNERWRQGRGKKRLERQKLQGEDTPSLHTINIAS</sequence>
<keyword evidence="7" id="KW-1185">Reference proteome</keyword>
<dbReference type="NCBIfam" id="TIGR00071">
    <property type="entry name" value="hisT_truA"/>
    <property type="match status" value="1"/>
</dbReference>
<dbReference type="EMBL" id="BPWL01000004">
    <property type="protein sequence ID" value="GJJ09269.1"/>
    <property type="molecule type" value="Genomic_DNA"/>
</dbReference>
<evidence type="ECO:0000313" key="7">
    <source>
        <dbReference type="Proteomes" id="UP001050691"/>
    </source>
</evidence>
<dbReference type="GO" id="GO:1990481">
    <property type="term" value="P:mRNA pseudouridine synthesis"/>
    <property type="evidence" value="ECO:0007669"/>
    <property type="project" value="TreeGrafter"/>
</dbReference>
<dbReference type="Gene3D" id="3.30.70.660">
    <property type="entry name" value="Pseudouridine synthase I, catalytic domain, C-terminal subdomain"/>
    <property type="match status" value="1"/>
</dbReference>
<dbReference type="GO" id="GO:0009982">
    <property type="term" value="F:pseudouridine synthase activity"/>
    <property type="evidence" value="ECO:0007669"/>
    <property type="project" value="InterPro"/>
</dbReference>
<dbReference type="GO" id="GO:0005737">
    <property type="term" value="C:cytoplasm"/>
    <property type="evidence" value="ECO:0007669"/>
    <property type="project" value="TreeGrafter"/>
</dbReference>
<evidence type="ECO:0000259" key="5">
    <source>
        <dbReference type="Pfam" id="PF01416"/>
    </source>
</evidence>
<organism evidence="6 7">
    <name type="scientific">Clathrus columnatus</name>
    <dbReference type="NCBI Taxonomy" id="1419009"/>
    <lineage>
        <taxon>Eukaryota</taxon>
        <taxon>Fungi</taxon>
        <taxon>Dikarya</taxon>
        <taxon>Basidiomycota</taxon>
        <taxon>Agaricomycotina</taxon>
        <taxon>Agaricomycetes</taxon>
        <taxon>Phallomycetidae</taxon>
        <taxon>Phallales</taxon>
        <taxon>Clathraceae</taxon>
        <taxon>Clathrus</taxon>
    </lineage>
</organism>
<dbReference type="InterPro" id="IPR020095">
    <property type="entry name" value="PsdUridine_synth_TruA_C"/>
</dbReference>
<dbReference type="InterPro" id="IPR020097">
    <property type="entry name" value="PsdUridine_synth_TruA_a/b_dom"/>
</dbReference>
<evidence type="ECO:0000256" key="4">
    <source>
        <dbReference type="SAM" id="MobiDB-lite"/>
    </source>
</evidence>
<dbReference type="GO" id="GO:0031119">
    <property type="term" value="P:tRNA pseudouridine synthesis"/>
    <property type="evidence" value="ECO:0007669"/>
    <property type="project" value="TreeGrafter"/>
</dbReference>
<protein>
    <recommendedName>
        <fullName evidence="5">Pseudouridine synthase I TruA alpha/beta domain-containing protein</fullName>
    </recommendedName>
</protein>
<proteinExistence type="inferred from homology"/>
<comment type="caution">
    <text evidence="6">The sequence shown here is derived from an EMBL/GenBank/DDBJ whole genome shotgun (WGS) entry which is preliminary data.</text>
</comment>
<feature type="domain" description="Pseudouridine synthase I TruA alpha/beta" evidence="5">
    <location>
        <begin position="243"/>
        <end position="372"/>
    </location>
</feature>
<dbReference type="InterPro" id="IPR001406">
    <property type="entry name" value="PsdUridine_synth_TruA"/>
</dbReference>
<evidence type="ECO:0000256" key="1">
    <source>
        <dbReference type="ARBA" id="ARBA00009375"/>
    </source>
</evidence>
<evidence type="ECO:0000256" key="2">
    <source>
        <dbReference type="ARBA" id="ARBA00022694"/>
    </source>
</evidence>
<feature type="compositionally biased region" description="Basic and acidic residues" evidence="4">
    <location>
        <begin position="481"/>
        <end position="490"/>
    </location>
</feature>
<dbReference type="SUPFAM" id="SSF55120">
    <property type="entry name" value="Pseudouridine synthase"/>
    <property type="match status" value="1"/>
</dbReference>
<dbReference type="PANTHER" id="PTHR11142:SF5">
    <property type="entry name" value="TRNA PSEUDOURIDINE(38_39) SYNTHASE"/>
    <property type="match status" value="1"/>
</dbReference>
<keyword evidence="3" id="KW-0413">Isomerase</keyword>
<evidence type="ECO:0000256" key="3">
    <source>
        <dbReference type="ARBA" id="ARBA00023235"/>
    </source>
</evidence>
<dbReference type="GO" id="GO:0005634">
    <property type="term" value="C:nucleus"/>
    <property type="evidence" value="ECO:0007669"/>
    <property type="project" value="TreeGrafter"/>
</dbReference>
<dbReference type="Gene3D" id="3.30.70.580">
    <property type="entry name" value="Pseudouridine synthase I, catalytic domain, N-terminal subdomain"/>
    <property type="match status" value="1"/>
</dbReference>
<name>A0AAV5A3N4_9AGAM</name>
<accession>A0AAV5A3N4</accession>